<feature type="non-terminal residue" evidence="7">
    <location>
        <position position="254"/>
    </location>
</feature>
<proteinExistence type="predicted"/>
<keyword evidence="9" id="KW-1185">Reference proteome</keyword>
<organism evidence="7">
    <name type="scientific">Cladocopium goreaui</name>
    <dbReference type="NCBI Taxonomy" id="2562237"/>
    <lineage>
        <taxon>Eukaryota</taxon>
        <taxon>Sar</taxon>
        <taxon>Alveolata</taxon>
        <taxon>Dinophyceae</taxon>
        <taxon>Suessiales</taxon>
        <taxon>Symbiodiniaceae</taxon>
        <taxon>Cladocopium</taxon>
    </lineage>
</organism>
<dbReference type="InterPro" id="IPR050929">
    <property type="entry name" value="PFKA"/>
</dbReference>
<keyword evidence="2" id="KW-0808">Transferase</keyword>
<dbReference type="GO" id="GO:0003872">
    <property type="term" value="F:6-phosphofructokinase activity"/>
    <property type="evidence" value="ECO:0007669"/>
    <property type="project" value="InterPro"/>
</dbReference>
<dbReference type="GO" id="GO:0006002">
    <property type="term" value="P:fructose 6-phosphate metabolic process"/>
    <property type="evidence" value="ECO:0007669"/>
    <property type="project" value="InterPro"/>
</dbReference>
<evidence type="ECO:0000256" key="3">
    <source>
        <dbReference type="ARBA" id="ARBA00022723"/>
    </source>
</evidence>
<evidence type="ECO:0000256" key="1">
    <source>
        <dbReference type="ARBA" id="ARBA00001946"/>
    </source>
</evidence>
<dbReference type="Pfam" id="PF00365">
    <property type="entry name" value="PFK"/>
    <property type="match status" value="1"/>
</dbReference>
<keyword evidence="5" id="KW-0460">Magnesium</keyword>
<dbReference type="PRINTS" id="PR00476">
    <property type="entry name" value="PHFRCTKINASE"/>
</dbReference>
<dbReference type="Gene3D" id="3.40.50.460">
    <property type="entry name" value="Phosphofructokinase domain"/>
    <property type="match status" value="1"/>
</dbReference>
<evidence type="ECO:0000313" key="9">
    <source>
        <dbReference type="Proteomes" id="UP001152797"/>
    </source>
</evidence>
<evidence type="ECO:0000313" key="7">
    <source>
        <dbReference type="EMBL" id="CAI3978994.1"/>
    </source>
</evidence>
<reference evidence="7" key="1">
    <citation type="submission" date="2022-10" db="EMBL/GenBank/DDBJ databases">
        <authorList>
            <person name="Chen Y."/>
            <person name="Dougan E. K."/>
            <person name="Chan C."/>
            <person name="Rhodes N."/>
            <person name="Thang M."/>
        </authorList>
    </citation>
    <scope>NUCLEOTIDE SEQUENCE</scope>
</reference>
<evidence type="ECO:0000259" key="6">
    <source>
        <dbReference type="Pfam" id="PF00365"/>
    </source>
</evidence>
<dbReference type="PANTHER" id="PTHR45770">
    <property type="entry name" value="ATP-DEPENDENT 6-PHOSPHOFRUCTOKINASE 1"/>
    <property type="match status" value="1"/>
</dbReference>
<dbReference type="Proteomes" id="UP001152797">
    <property type="component" value="Unassembled WGS sequence"/>
</dbReference>
<accession>A0A9P1FJ33</accession>
<dbReference type="AlphaFoldDB" id="A0A9P1FJ33"/>
<dbReference type="InterPro" id="IPR022953">
    <property type="entry name" value="ATP_PFK"/>
</dbReference>
<sequence length="254" mass="27495">VMTLTAYGVKNVFGCVGGYKGMVKPETWMKLTPHVVQDIHKKGGTILVSDRGNPPHMDIAKMLQEKNIKQYFVIGGDGTQAGAFETFRCTKEIEHEVAVVGVPKTIDNDIPVLDRSFGFNTACSEAERAISSAYVEATCNSHCIGLVKLMGRHCGFIALHATLAARSVDLCLLPEMDVSLPRVLSYCMHLMKTKGHAVIVVAEGCGDTLLKSSGERDAGGNKKLADVGPWLRDQILSYAKRCGEPRSFAPVVVS</sequence>
<dbReference type="InterPro" id="IPR035966">
    <property type="entry name" value="PKF_sf"/>
</dbReference>
<keyword evidence="3" id="KW-0479">Metal-binding</keyword>
<comment type="cofactor">
    <cofactor evidence="1">
        <name>Mg(2+)</name>
        <dbReference type="ChEBI" id="CHEBI:18420"/>
    </cofactor>
</comment>
<evidence type="ECO:0000256" key="4">
    <source>
        <dbReference type="ARBA" id="ARBA00022777"/>
    </source>
</evidence>
<dbReference type="EMBL" id="CAMXCT030000448">
    <property type="protein sequence ID" value="CAL4766306.1"/>
    <property type="molecule type" value="Genomic_DNA"/>
</dbReference>
<dbReference type="Gene3D" id="3.40.50.450">
    <property type="match status" value="1"/>
</dbReference>
<name>A0A9P1FJ33_9DINO</name>
<dbReference type="EMBL" id="CAMXCT010000448">
    <property type="protein sequence ID" value="CAI3978994.1"/>
    <property type="molecule type" value="Genomic_DNA"/>
</dbReference>
<evidence type="ECO:0000256" key="2">
    <source>
        <dbReference type="ARBA" id="ARBA00022679"/>
    </source>
</evidence>
<dbReference type="EMBL" id="CAMXCT020000448">
    <property type="protein sequence ID" value="CAL1132369.1"/>
    <property type="molecule type" value="Genomic_DNA"/>
</dbReference>
<evidence type="ECO:0000313" key="8">
    <source>
        <dbReference type="EMBL" id="CAL4766306.1"/>
    </source>
</evidence>
<gene>
    <name evidence="7" type="ORF">C1SCF055_LOCUS6982</name>
</gene>
<dbReference type="GO" id="GO:0046872">
    <property type="term" value="F:metal ion binding"/>
    <property type="evidence" value="ECO:0007669"/>
    <property type="project" value="UniProtKB-KW"/>
</dbReference>
<feature type="domain" description="Phosphofructokinase" evidence="6">
    <location>
        <begin position="3"/>
        <end position="249"/>
    </location>
</feature>
<dbReference type="SUPFAM" id="SSF53784">
    <property type="entry name" value="Phosphofructokinase"/>
    <property type="match status" value="1"/>
</dbReference>
<dbReference type="InterPro" id="IPR000023">
    <property type="entry name" value="Phosphofructokinase_dom"/>
</dbReference>
<reference evidence="8 9" key="2">
    <citation type="submission" date="2024-05" db="EMBL/GenBank/DDBJ databases">
        <authorList>
            <person name="Chen Y."/>
            <person name="Shah S."/>
            <person name="Dougan E. K."/>
            <person name="Thang M."/>
            <person name="Chan C."/>
        </authorList>
    </citation>
    <scope>NUCLEOTIDE SEQUENCE [LARGE SCALE GENOMIC DNA]</scope>
</reference>
<keyword evidence="4" id="KW-0418">Kinase</keyword>
<comment type="caution">
    <text evidence="7">The sequence shown here is derived from an EMBL/GenBank/DDBJ whole genome shotgun (WGS) entry which is preliminary data.</text>
</comment>
<dbReference type="OrthoDB" id="537915at2759"/>
<protein>
    <recommendedName>
        <fullName evidence="6">Phosphofructokinase domain-containing protein</fullName>
    </recommendedName>
</protein>
<evidence type="ECO:0000256" key="5">
    <source>
        <dbReference type="ARBA" id="ARBA00022842"/>
    </source>
</evidence>